<protein>
    <submittedName>
        <fullName evidence="2">(northern house mosquito) hypothetical protein</fullName>
    </submittedName>
</protein>
<accession>A0A8D8CC45</accession>
<reference evidence="2" key="1">
    <citation type="submission" date="2021-05" db="EMBL/GenBank/DDBJ databases">
        <authorList>
            <person name="Alioto T."/>
            <person name="Alioto T."/>
            <person name="Gomez Garrido J."/>
        </authorList>
    </citation>
    <scope>NUCLEOTIDE SEQUENCE</scope>
</reference>
<dbReference type="EMBL" id="HBUE01111032">
    <property type="protein sequence ID" value="CAG6488860.1"/>
    <property type="molecule type" value="Transcribed_RNA"/>
</dbReference>
<proteinExistence type="predicted"/>
<sequence length="105" mass="10757">MFLVNLKVKVDVIQLAISGHDGRSADFAEEAGYPAEQTGGAESVRRALQGGRTRVPAGSSTRNAERRVLGVHGPTDEAGVAAGRKGCGQVRGRGAEGQAGGRVTS</sequence>
<feature type="compositionally biased region" description="Gly residues" evidence="1">
    <location>
        <begin position="85"/>
        <end position="105"/>
    </location>
</feature>
<name>A0A8D8CC45_CULPI</name>
<organism evidence="2">
    <name type="scientific">Culex pipiens</name>
    <name type="common">House mosquito</name>
    <dbReference type="NCBI Taxonomy" id="7175"/>
    <lineage>
        <taxon>Eukaryota</taxon>
        <taxon>Metazoa</taxon>
        <taxon>Ecdysozoa</taxon>
        <taxon>Arthropoda</taxon>
        <taxon>Hexapoda</taxon>
        <taxon>Insecta</taxon>
        <taxon>Pterygota</taxon>
        <taxon>Neoptera</taxon>
        <taxon>Endopterygota</taxon>
        <taxon>Diptera</taxon>
        <taxon>Nematocera</taxon>
        <taxon>Culicoidea</taxon>
        <taxon>Culicidae</taxon>
        <taxon>Culicinae</taxon>
        <taxon>Culicini</taxon>
        <taxon>Culex</taxon>
        <taxon>Culex</taxon>
    </lineage>
</organism>
<evidence type="ECO:0000256" key="1">
    <source>
        <dbReference type="SAM" id="MobiDB-lite"/>
    </source>
</evidence>
<dbReference type="AlphaFoldDB" id="A0A8D8CC45"/>
<evidence type="ECO:0000313" key="2">
    <source>
        <dbReference type="EMBL" id="CAG6488860.1"/>
    </source>
</evidence>
<feature type="region of interest" description="Disordered" evidence="1">
    <location>
        <begin position="72"/>
        <end position="105"/>
    </location>
</feature>